<accession>A0A7W7K6V2</accession>
<dbReference type="Proteomes" id="UP000555448">
    <property type="component" value="Unassembled WGS sequence"/>
</dbReference>
<organism evidence="1 2">
    <name type="scientific">Novosphingobium chloroacetimidivorans</name>
    <dbReference type="NCBI Taxonomy" id="1428314"/>
    <lineage>
        <taxon>Bacteria</taxon>
        <taxon>Pseudomonadati</taxon>
        <taxon>Pseudomonadota</taxon>
        <taxon>Alphaproteobacteria</taxon>
        <taxon>Sphingomonadales</taxon>
        <taxon>Sphingomonadaceae</taxon>
        <taxon>Novosphingobium</taxon>
    </lineage>
</organism>
<dbReference type="AlphaFoldDB" id="A0A7W7K6V2"/>
<evidence type="ECO:0000313" key="1">
    <source>
        <dbReference type="EMBL" id="MBB4857010.1"/>
    </source>
</evidence>
<gene>
    <name evidence="1" type="ORF">HNO88_000307</name>
</gene>
<dbReference type="EMBL" id="JACHLR010000001">
    <property type="protein sequence ID" value="MBB4857010.1"/>
    <property type="molecule type" value="Genomic_DNA"/>
</dbReference>
<proteinExistence type="predicted"/>
<sequence length="217" mass="22611">MKTRQLPRSDIGAFIGSPRGVRAFEDLQGDTAQIYKAVNETSFLTIEDSPSTGSERKFTPVAGDLVGEDGGANTTYSLSLAEVGITAGGYGDEASTIKVTVDAKGRVTNVDVFDLNTDNVTEGLTNLFYTNARARAALSDGVGIDYDADTGEISLDTDDDRNVDHSSVSIIAGAGLTGGGTIEESRTIDLEAIGAPGTYANPTSITIDQYGRVTAIA</sequence>
<evidence type="ECO:0000313" key="2">
    <source>
        <dbReference type="Proteomes" id="UP000555448"/>
    </source>
</evidence>
<protein>
    <submittedName>
        <fullName evidence="1">Uncharacterized protein</fullName>
    </submittedName>
</protein>
<comment type="caution">
    <text evidence="1">The sequence shown here is derived from an EMBL/GenBank/DDBJ whole genome shotgun (WGS) entry which is preliminary data.</text>
</comment>
<name>A0A7W7K6V2_9SPHN</name>
<reference evidence="1 2" key="1">
    <citation type="submission" date="2020-08" db="EMBL/GenBank/DDBJ databases">
        <title>Functional genomics of gut bacteria from endangered species of beetles.</title>
        <authorList>
            <person name="Carlos-Shanley C."/>
        </authorList>
    </citation>
    <scope>NUCLEOTIDE SEQUENCE [LARGE SCALE GENOMIC DNA]</scope>
    <source>
        <strain evidence="1 2">S00245</strain>
    </source>
</reference>
<keyword evidence="2" id="KW-1185">Reference proteome</keyword>